<feature type="compositionally biased region" description="Low complexity" evidence="1">
    <location>
        <begin position="98"/>
        <end position="119"/>
    </location>
</feature>
<feature type="region of interest" description="Disordered" evidence="1">
    <location>
        <begin position="232"/>
        <end position="273"/>
    </location>
</feature>
<dbReference type="AlphaFoldDB" id="A0A6A4V6S4"/>
<dbReference type="EMBL" id="VIIS01002032">
    <property type="protein sequence ID" value="KAF0289393.1"/>
    <property type="molecule type" value="Genomic_DNA"/>
</dbReference>
<feature type="compositionally biased region" description="Polar residues" evidence="1">
    <location>
        <begin position="120"/>
        <end position="135"/>
    </location>
</feature>
<feature type="region of interest" description="Disordered" evidence="1">
    <location>
        <begin position="83"/>
        <end position="135"/>
    </location>
</feature>
<dbReference type="OrthoDB" id="6507260at2759"/>
<sequence length="417" mass="45182">MTVCVLLAVLLGGGTGAPLARAAPAPGRVLHQMIADRLGGVPATPAASAAPERPPPAGDSREPRQYGETGDYDYYYVYEYDDLPPDDTDVSTAEVGQAAAVAPTESSAAATDAAPSRASQSPTPEEQAVSSVTGHSEVNEIDLEHQAAGGFQQSTAPFEQQGSSSDKVLAYQLRAANLDEPRETPEFFVPPIVRRPYRRRVSLTGGGRRSNAPSLGDRLAEQVRRQLEELERREQAETGYRHPFIPSPPTTSERPYRHPFIPSPPTTTEKPYKHPFIPTPPSTTEKPYKPPFIPTPPSTTEKPYRPPFIPTAPSTTSRPYQHPFIPSAPTPSPQPYRHPFIPVPPSATERPQARRIGGDASRAQATIVHEETLEAGFIVGEYGVVHGGGTVRGVKYAADSSVDRRLLEEALAHFLRL</sequence>
<evidence type="ECO:0000313" key="3">
    <source>
        <dbReference type="EMBL" id="KAF0289393.1"/>
    </source>
</evidence>
<organism evidence="3 4">
    <name type="scientific">Amphibalanus amphitrite</name>
    <name type="common">Striped barnacle</name>
    <name type="synonym">Balanus amphitrite</name>
    <dbReference type="NCBI Taxonomy" id="1232801"/>
    <lineage>
        <taxon>Eukaryota</taxon>
        <taxon>Metazoa</taxon>
        <taxon>Ecdysozoa</taxon>
        <taxon>Arthropoda</taxon>
        <taxon>Crustacea</taxon>
        <taxon>Multicrustacea</taxon>
        <taxon>Cirripedia</taxon>
        <taxon>Thoracica</taxon>
        <taxon>Thoracicalcarea</taxon>
        <taxon>Balanomorpha</taxon>
        <taxon>Balanoidea</taxon>
        <taxon>Balanidae</taxon>
        <taxon>Amphibalaninae</taxon>
        <taxon>Amphibalanus</taxon>
    </lineage>
</organism>
<feature type="compositionally biased region" description="Low complexity" evidence="1">
    <location>
        <begin position="42"/>
        <end position="51"/>
    </location>
</feature>
<comment type="caution">
    <text evidence="3">The sequence shown here is derived from an EMBL/GenBank/DDBJ whole genome shotgun (WGS) entry which is preliminary data.</text>
</comment>
<reference evidence="3 4" key="1">
    <citation type="submission" date="2019-07" db="EMBL/GenBank/DDBJ databases">
        <title>Draft genome assembly of a fouling barnacle, Amphibalanus amphitrite (Darwin, 1854): The first reference genome for Thecostraca.</title>
        <authorList>
            <person name="Kim W."/>
        </authorList>
    </citation>
    <scope>NUCLEOTIDE SEQUENCE [LARGE SCALE GENOMIC DNA]</scope>
    <source>
        <strain evidence="3">SNU_AA5</strain>
        <tissue evidence="3">Soma without cirri and trophi</tissue>
    </source>
</reference>
<keyword evidence="2" id="KW-0732">Signal</keyword>
<dbReference type="PRINTS" id="PR01217">
    <property type="entry name" value="PRICHEXTENSN"/>
</dbReference>
<keyword evidence="4" id="KW-1185">Reference proteome</keyword>
<feature type="region of interest" description="Disordered" evidence="1">
    <location>
        <begin position="41"/>
        <end position="68"/>
    </location>
</feature>
<accession>A0A6A4V6S4</accession>
<protein>
    <submittedName>
        <fullName evidence="3">Uncharacterized protein</fullName>
    </submittedName>
</protein>
<name>A0A6A4V6S4_AMPAM</name>
<proteinExistence type="predicted"/>
<gene>
    <name evidence="3" type="ORF">FJT64_012325</name>
</gene>
<evidence type="ECO:0000256" key="2">
    <source>
        <dbReference type="SAM" id="SignalP"/>
    </source>
</evidence>
<dbReference type="Proteomes" id="UP000440578">
    <property type="component" value="Unassembled WGS sequence"/>
</dbReference>
<evidence type="ECO:0000313" key="4">
    <source>
        <dbReference type="Proteomes" id="UP000440578"/>
    </source>
</evidence>
<feature type="chain" id="PRO_5025372490" evidence="2">
    <location>
        <begin position="17"/>
        <end position="417"/>
    </location>
</feature>
<feature type="signal peptide" evidence="2">
    <location>
        <begin position="1"/>
        <end position="16"/>
    </location>
</feature>
<evidence type="ECO:0000256" key="1">
    <source>
        <dbReference type="SAM" id="MobiDB-lite"/>
    </source>
</evidence>